<feature type="non-terminal residue" evidence="1">
    <location>
        <position position="124"/>
    </location>
</feature>
<evidence type="ECO:0000313" key="2">
    <source>
        <dbReference type="Proteomes" id="UP000471648"/>
    </source>
</evidence>
<reference evidence="1 2" key="1">
    <citation type="submission" date="2020-01" db="EMBL/GenBank/DDBJ databases">
        <title>Insect and environment-associated Actinomycetes.</title>
        <authorList>
            <person name="Currrie C."/>
            <person name="Chevrette M."/>
            <person name="Carlson C."/>
            <person name="Stubbendieck R."/>
            <person name="Wendt-Pienkowski E."/>
        </authorList>
    </citation>
    <scope>NUCLEOTIDE SEQUENCE [LARGE SCALE GENOMIC DNA]</scope>
    <source>
        <strain evidence="1 2">SID14438</strain>
    </source>
</reference>
<gene>
    <name evidence="1" type="ORF">G3I39_10250</name>
</gene>
<dbReference type="AlphaFoldDB" id="A0A6N9V3V5"/>
<dbReference type="InterPro" id="IPR015421">
    <property type="entry name" value="PyrdxlP-dep_Trfase_major"/>
</dbReference>
<evidence type="ECO:0000313" key="1">
    <source>
        <dbReference type="EMBL" id="NEB67426.1"/>
    </source>
</evidence>
<dbReference type="EMBL" id="JAAGME010000390">
    <property type="protein sequence ID" value="NEB67426.1"/>
    <property type="molecule type" value="Genomic_DNA"/>
</dbReference>
<feature type="non-terminal residue" evidence="1">
    <location>
        <position position="1"/>
    </location>
</feature>
<protein>
    <submittedName>
        <fullName evidence="1">Low specificity L-threonine aldolase</fullName>
    </submittedName>
</protein>
<sequence>KSLEGIGGAALAGPADLVDEARVWRHRYGGQLFQQFPTALAALHGLETVLPLLPSYVAKAREVAEAIGEGFAAAGAPWFRIHPRPVHTHQFQVWLPYEAQVLDAAVTELAEETGTALFRRWMPG</sequence>
<dbReference type="InterPro" id="IPR015424">
    <property type="entry name" value="PyrdxlP-dep_Trfase"/>
</dbReference>
<dbReference type="SUPFAM" id="SSF53383">
    <property type="entry name" value="PLP-dependent transferases"/>
    <property type="match status" value="1"/>
</dbReference>
<name>A0A6N9V3V5_STRMI</name>
<proteinExistence type="predicted"/>
<organism evidence="1 2">
    <name type="scientific">Streptomyces microflavus</name>
    <name type="common">Streptomyces lipmanii</name>
    <dbReference type="NCBI Taxonomy" id="1919"/>
    <lineage>
        <taxon>Bacteria</taxon>
        <taxon>Bacillati</taxon>
        <taxon>Actinomycetota</taxon>
        <taxon>Actinomycetes</taxon>
        <taxon>Kitasatosporales</taxon>
        <taxon>Streptomycetaceae</taxon>
        <taxon>Streptomyces</taxon>
    </lineage>
</organism>
<dbReference type="Gene3D" id="3.90.1150.10">
    <property type="entry name" value="Aspartate Aminotransferase, domain 1"/>
    <property type="match status" value="1"/>
</dbReference>
<dbReference type="InterPro" id="IPR015422">
    <property type="entry name" value="PyrdxlP-dep_Trfase_small"/>
</dbReference>
<accession>A0A6N9V3V5</accession>
<comment type="caution">
    <text evidence="1">The sequence shown here is derived from an EMBL/GenBank/DDBJ whole genome shotgun (WGS) entry which is preliminary data.</text>
</comment>
<dbReference type="Proteomes" id="UP000471648">
    <property type="component" value="Unassembled WGS sequence"/>
</dbReference>
<dbReference type="Gene3D" id="3.40.640.10">
    <property type="entry name" value="Type I PLP-dependent aspartate aminotransferase-like (Major domain)"/>
    <property type="match status" value="1"/>
</dbReference>